<dbReference type="PROSITE" id="PS50928">
    <property type="entry name" value="ABC_TM1"/>
    <property type="match status" value="1"/>
</dbReference>
<sequence>MKYEIDIPKKNIKFDFIKFSILLIFIITIGSWIFIYKVDNADFWGLFSESNINYGKKFLNGLLGVGEENPAFFSGESWTNALKLTYETLQMSIMAIGFATIGMLLTVIPAARNTADGTLTLSKKWYSWILFGVMRGLYIFSRAVPELVWAMIIVFIFKPGILPGAIALALHNFGILGKLCAEVVEDLDLRPIRNLASCGANSAQILIYGVIPTVMPKFLTYILYRGEVILRTTIVVGFVGAGGLGQQFKLSMSYFRYTEITLLLICYLLLVVLADLLSEVSRKISE</sequence>
<feature type="transmembrane region" description="Helical" evidence="7">
    <location>
        <begin position="254"/>
        <end position="277"/>
    </location>
</feature>
<dbReference type="CDD" id="cd06261">
    <property type="entry name" value="TM_PBP2"/>
    <property type="match status" value="1"/>
</dbReference>
<dbReference type="InterPro" id="IPR000515">
    <property type="entry name" value="MetI-like"/>
</dbReference>
<evidence type="ECO:0000256" key="6">
    <source>
        <dbReference type="ARBA" id="ARBA00023136"/>
    </source>
</evidence>
<accession>A0ABU4JWL5</accession>
<feature type="transmembrane region" description="Helical" evidence="7">
    <location>
        <begin position="91"/>
        <end position="113"/>
    </location>
</feature>
<comment type="subcellular location">
    <subcellularLocation>
        <location evidence="1 7">Cell membrane</location>
        <topology evidence="1 7">Multi-pass membrane protein</topology>
    </subcellularLocation>
</comment>
<feature type="transmembrane region" description="Helical" evidence="7">
    <location>
        <begin position="228"/>
        <end position="248"/>
    </location>
</feature>
<organism evidence="9 10">
    <name type="scientific">Clostridium tanneri</name>
    <dbReference type="NCBI Taxonomy" id="3037988"/>
    <lineage>
        <taxon>Bacteria</taxon>
        <taxon>Bacillati</taxon>
        <taxon>Bacillota</taxon>
        <taxon>Clostridia</taxon>
        <taxon>Eubacteriales</taxon>
        <taxon>Clostridiaceae</taxon>
        <taxon>Clostridium</taxon>
    </lineage>
</organism>
<dbReference type="Gene3D" id="1.10.3720.10">
    <property type="entry name" value="MetI-like"/>
    <property type="match status" value="1"/>
</dbReference>
<keyword evidence="6 7" id="KW-0472">Membrane</keyword>
<evidence type="ECO:0000313" key="10">
    <source>
        <dbReference type="Proteomes" id="UP001281656"/>
    </source>
</evidence>
<dbReference type="RefSeq" id="WP_318798868.1">
    <property type="nucleotide sequence ID" value="NZ_JARUJP010000022.1"/>
</dbReference>
<keyword evidence="4 7" id="KW-0812">Transmembrane</keyword>
<keyword evidence="5 7" id="KW-1133">Transmembrane helix</keyword>
<dbReference type="Proteomes" id="UP001281656">
    <property type="component" value="Unassembled WGS sequence"/>
</dbReference>
<keyword evidence="2 7" id="KW-0813">Transport</keyword>
<dbReference type="SUPFAM" id="SSF161098">
    <property type="entry name" value="MetI-like"/>
    <property type="match status" value="1"/>
</dbReference>
<evidence type="ECO:0000256" key="1">
    <source>
        <dbReference type="ARBA" id="ARBA00004651"/>
    </source>
</evidence>
<evidence type="ECO:0000313" key="9">
    <source>
        <dbReference type="EMBL" id="MDW8802549.1"/>
    </source>
</evidence>
<dbReference type="PANTHER" id="PTHR30043:SF1">
    <property type="entry name" value="ABC TRANSPORT SYSTEM PERMEASE PROTEIN P69"/>
    <property type="match status" value="1"/>
</dbReference>
<evidence type="ECO:0000256" key="3">
    <source>
        <dbReference type="ARBA" id="ARBA00022475"/>
    </source>
</evidence>
<dbReference type="Pfam" id="PF00528">
    <property type="entry name" value="BPD_transp_1"/>
    <property type="match status" value="1"/>
</dbReference>
<evidence type="ECO:0000259" key="8">
    <source>
        <dbReference type="PROSITE" id="PS50928"/>
    </source>
</evidence>
<comment type="similarity">
    <text evidence="7">Belongs to the binding-protein-dependent transport system permease family.</text>
</comment>
<keyword evidence="3" id="KW-1003">Cell membrane</keyword>
<keyword evidence="10" id="KW-1185">Reference proteome</keyword>
<dbReference type="InterPro" id="IPR035906">
    <property type="entry name" value="MetI-like_sf"/>
</dbReference>
<proteinExistence type="inferred from homology"/>
<dbReference type="EMBL" id="JARUJP010000022">
    <property type="protein sequence ID" value="MDW8802549.1"/>
    <property type="molecule type" value="Genomic_DNA"/>
</dbReference>
<evidence type="ECO:0000256" key="5">
    <source>
        <dbReference type="ARBA" id="ARBA00022989"/>
    </source>
</evidence>
<feature type="transmembrane region" description="Helical" evidence="7">
    <location>
        <begin position="125"/>
        <end position="141"/>
    </location>
</feature>
<feature type="transmembrane region" description="Helical" evidence="7">
    <location>
        <begin position="16"/>
        <end position="36"/>
    </location>
</feature>
<evidence type="ECO:0000256" key="4">
    <source>
        <dbReference type="ARBA" id="ARBA00022692"/>
    </source>
</evidence>
<reference evidence="9 10" key="1">
    <citation type="submission" date="2023-04" db="EMBL/GenBank/DDBJ databases">
        <title>Clostridium tannerae sp. nov., isolated from the fecal material of an alpaca.</title>
        <authorList>
            <person name="Miller S."/>
            <person name="Hendry M."/>
            <person name="King J."/>
            <person name="Sankaranarayanan K."/>
            <person name="Lawson P.A."/>
        </authorList>
    </citation>
    <scope>NUCLEOTIDE SEQUENCE [LARGE SCALE GENOMIC DNA]</scope>
    <source>
        <strain evidence="9 10">A1-XYC3</strain>
    </source>
</reference>
<name>A0ABU4JWL5_9CLOT</name>
<gene>
    <name evidence="9" type="ORF">P8V03_15485</name>
</gene>
<evidence type="ECO:0000256" key="7">
    <source>
        <dbReference type="RuleBase" id="RU363032"/>
    </source>
</evidence>
<comment type="caution">
    <text evidence="9">The sequence shown here is derived from an EMBL/GenBank/DDBJ whole genome shotgun (WGS) entry which is preliminary data.</text>
</comment>
<protein>
    <submittedName>
        <fullName evidence="9">ABC transporter permease subunit</fullName>
    </submittedName>
</protein>
<feature type="domain" description="ABC transmembrane type-1" evidence="8">
    <location>
        <begin position="85"/>
        <end position="278"/>
    </location>
</feature>
<evidence type="ECO:0000256" key="2">
    <source>
        <dbReference type="ARBA" id="ARBA00022448"/>
    </source>
</evidence>
<feature type="transmembrane region" description="Helical" evidence="7">
    <location>
        <begin position="147"/>
        <end position="170"/>
    </location>
</feature>
<dbReference type="PANTHER" id="PTHR30043">
    <property type="entry name" value="PHOSPHONATES TRANSPORT SYSTEM PERMEASE PROTEIN"/>
    <property type="match status" value="1"/>
</dbReference>